<dbReference type="AlphaFoldDB" id="A0A377GCI3"/>
<evidence type="ECO:0000313" key="3">
    <source>
        <dbReference type="Proteomes" id="UP000254554"/>
    </source>
</evidence>
<organism evidence="2 3">
    <name type="scientific">Fluoribacter dumoffii</name>
    <dbReference type="NCBI Taxonomy" id="463"/>
    <lineage>
        <taxon>Bacteria</taxon>
        <taxon>Pseudomonadati</taxon>
        <taxon>Pseudomonadota</taxon>
        <taxon>Gammaproteobacteria</taxon>
        <taxon>Legionellales</taxon>
        <taxon>Legionellaceae</taxon>
        <taxon>Fluoribacter</taxon>
    </lineage>
</organism>
<dbReference type="RefSeq" id="WP_010654610.1">
    <property type="nucleotide sequence ID" value="NZ_JAPHOS010000001.1"/>
</dbReference>
<name>A0A377GCI3_9GAMM</name>
<dbReference type="STRING" id="1094715.GCA_000236165_02439"/>
<proteinExistence type="predicted"/>
<feature type="transmembrane region" description="Helical" evidence="1">
    <location>
        <begin position="12"/>
        <end position="31"/>
    </location>
</feature>
<dbReference type="InterPro" id="IPR025333">
    <property type="entry name" value="DUF4239"/>
</dbReference>
<dbReference type="GeneID" id="93293353"/>
<dbReference type="Pfam" id="PF14023">
    <property type="entry name" value="Bestrophin-like"/>
    <property type="match status" value="1"/>
</dbReference>
<evidence type="ECO:0000313" key="2">
    <source>
        <dbReference type="EMBL" id="STO22502.1"/>
    </source>
</evidence>
<keyword evidence="1" id="KW-0472">Membrane</keyword>
<feature type="transmembrane region" description="Helical" evidence="1">
    <location>
        <begin position="208"/>
        <end position="230"/>
    </location>
</feature>
<evidence type="ECO:0000256" key="1">
    <source>
        <dbReference type="SAM" id="Phobius"/>
    </source>
</evidence>
<reference evidence="2 3" key="1">
    <citation type="submission" date="2018-06" db="EMBL/GenBank/DDBJ databases">
        <authorList>
            <consortium name="Pathogen Informatics"/>
            <person name="Doyle S."/>
        </authorList>
    </citation>
    <scope>NUCLEOTIDE SEQUENCE [LARGE SCALE GENOMIC DNA]</scope>
    <source>
        <strain evidence="2 3">NCTC11370</strain>
    </source>
</reference>
<feature type="transmembrane region" description="Helical" evidence="1">
    <location>
        <begin position="43"/>
        <end position="66"/>
    </location>
</feature>
<sequence>MHSLMNHLFPTFIFLFYLIIFLVLSRTVFRFKLKLNRSAQETATGIVGSIGSLYSIFLGFIVYILWSNYQKTYEFVTTEAAQLYIIAESSRAFPPEIQKNIRESLSAYISSILNEDIVAMSRGEEAQTTQRAGEEIFKVLLQYHPKASVSTFYHSAVFALNKALETRTFRVNMLKTAIPLAWYIIIFLGAFFIIGIYSLESSLQGHPFLYILCIFLAIYMTAITVLSFPFSGYVKILDMPFHRVYKAIYNLPPESGNVISGKSVKNIKWDANYF</sequence>
<dbReference type="OrthoDB" id="5638028at2"/>
<keyword evidence="3" id="KW-1185">Reference proteome</keyword>
<protein>
    <recommendedName>
        <fullName evidence="4">DUF4239 domain-containing protein</fullName>
    </recommendedName>
</protein>
<gene>
    <name evidence="2" type="ORF">NCTC11370_02594</name>
</gene>
<keyword evidence="1" id="KW-1133">Transmembrane helix</keyword>
<feature type="transmembrane region" description="Helical" evidence="1">
    <location>
        <begin position="180"/>
        <end position="199"/>
    </location>
</feature>
<accession>A0A377GCI3</accession>
<evidence type="ECO:0008006" key="4">
    <source>
        <dbReference type="Google" id="ProtNLM"/>
    </source>
</evidence>
<dbReference type="EMBL" id="UGGT01000001">
    <property type="protein sequence ID" value="STO22502.1"/>
    <property type="molecule type" value="Genomic_DNA"/>
</dbReference>
<keyword evidence="1" id="KW-0812">Transmembrane</keyword>
<dbReference type="Proteomes" id="UP000254554">
    <property type="component" value="Unassembled WGS sequence"/>
</dbReference>